<feature type="signal peptide" evidence="1">
    <location>
        <begin position="1"/>
        <end position="17"/>
    </location>
</feature>
<name>A0A2M4DA57_ANODA</name>
<accession>A0A2M4DA57</accession>
<sequence length="70" mass="7937">MAVLFWIMFASSATVSGLVLKLGSSNAELPYERLDIRAVLPLRRTLLYTDTLSRLYASSPTGRQRWPYDT</sequence>
<organism evidence="2">
    <name type="scientific">Anopheles darlingi</name>
    <name type="common">Mosquito</name>
    <dbReference type="NCBI Taxonomy" id="43151"/>
    <lineage>
        <taxon>Eukaryota</taxon>
        <taxon>Metazoa</taxon>
        <taxon>Ecdysozoa</taxon>
        <taxon>Arthropoda</taxon>
        <taxon>Hexapoda</taxon>
        <taxon>Insecta</taxon>
        <taxon>Pterygota</taxon>
        <taxon>Neoptera</taxon>
        <taxon>Endopterygota</taxon>
        <taxon>Diptera</taxon>
        <taxon>Nematocera</taxon>
        <taxon>Culicoidea</taxon>
        <taxon>Culicidae</taxon>
        <taxon>Anophelinae</taxon>
        <taxon>Anopheles</taxon>
    </lineage>
</organism>
<protein>
    <submittedName>
        <fullName evidence="2">Putative secreted protein</fullName>
    </submittedName>
</protein>
<evidence type="ECO:0000313" key="2">
    <source>
        <dbReference type="EMBL" id="MBW74446.1"/>
    </source>
</evidence>
<dbReference type="EMBL" id="GGFL01010268">
    <property type="protein sequence ID" value="MBW74446.1"/>
    <property type="molecule type" value="Transcribed_RNA"/>
</dbReference>
<evidence type="ECO:0000256" key="1">
    <source>
        <dbReference type="SAM" id="SignalP"/>
    </source>
</evidence>
<reference evidence="2" key="1">
    <citation type="submission" date="2018-01" db="EMBL/GenBank/DDBJ databases">
        <title>An insight into the sialome of Amazonian anophelines.</title>
        <authorList>
            <person name="Ribeiro J.M."/>
            <person name="Scarpassa V."/>
            <person name="Calvo E."/>
        </authorList>
    </citation>
    <scope>NUCLEOTIDE SEQUENCE</scope>
</reference>
<keyword evidence="1" id="KW-0732">Signal</keyword>
<dbReference type="AlphaFoldDB" id="A0A2M4DA57"/>
<feature type="chain" id="PRO_5014695230" evidence="1">
    <location>
        <begin position="18"/>
        <end position="70"/>
    </location>
</feature>
<proteinExistence type="predicted"/>